<dbReference type="STRING" id="561176.SAMN04488561_3876"/>
<evidence type="ECO:0000313" key="2">
    <source>
        <dbReference type="Proteomes" id="UP000181980"/>
    </source>
</evidence>
<gene>
    <name evidence="1" type="ORF">SAMN04488561_3876</name>
</gene>
<accession>A0A1H5P7T4</accession>
<name>A0A1H5P7T4_9ACTN</name>
<dbReference type="EMBL" id="FNUC01000004">
    <property type="protein sequence ID" value="SEF09966.1"/>
    <property type="molecule type" value="Genomic_DNA"/>
</dbReference>
<dbReference type="RefSeq" id="WP_069109677.1">
    <property type="nucleotide sequence ID" value="NZ_FNUC01000004.1"/>
</dbReference>
<protein>
    <submittedName>
        <fullName evidence="1">L-asparaginase II</fullName>
    </submittedName>
</protein>
<reference evidence="2" key="1">
    <citation type="submission" date="2016-10" db="EMBL/GenBank/DDBJ databases">
        <authorList>
            <person name="Varghese N."/>
            <person name="Submissions S."/>
        </authorList>
    </citation>
    <scope>NUCLEOTIDE SEQUENCE [LARGE SCALE GENOMIC DNA]</scope>
    <source>
        <strain evidence="2">DSM 45237</strain>
    </source>
</reference>
<evidence type="ECO:0000313" key="1">
    <source>
        <dbReference type="EMBL" id="SEF09966.1"/>
    </source>
</evidence>
<dbReference type="InterPro" id="IPR010349">
    <property type="entry name" value="Asparaginase_II"/>
</dbReference>
<dbReference type="PANTHER" id="PTHR42110:SF1">
    <property type="entry name" value="L-ASPARAGINASE, PUTATIVE (AFU_ORTHOLOGUE AFUA_3G11890)-RELATED"/>
    <property type="match status" value="1"/>
</dbReference>
<dbReference type="Proteomes" id="UP000181980">
    <property type="component" value="Unassembled WGS sequence"/>
</dbReference>
<proteinExistence type="predicted"/>
<dbReference type="Pfam" id="PF06089">
    <property type="entry name" value="Asparaginase_II"/>
    <property type="match status" value="1"/>
</dbReference>
<organism evidence="1 2">
    <name type="scientific">Jiangella alba</name>
    <dbReference type="NCBI Taxonomy" id="561176"/>
    <lineage>
        <taxon>Bacteria</taxon>
        <taxon>Bacillati</taxon>
        <taxon>Actinomycetota</taxon>
        <taxon>Actinomycetes</taxon>
        <taxon>Jiangellales</taxon>
        <taxon>Jiangellaceae</taxon>
        <taxon>Jiangella</taxon>
    </lineage>
</organism>
<sequence length="320" mass="32549">MHAGDAVLVAEVVRSGLVESRHRGSVAALAADGSVAFAAGRADEPMYPRSSNKPAQAAAMLRLGLPLEGELLALAAASHSGEPIHLDGVRRILALGGLDESALRNTPGFPIDHDTMVDYVRKGGEPSSLAADCSGKHAAMLLTCVVNAWPVEDYLDPAHPLQAAIHDTVGSLAGAPVAHTGVDGCGAPLFAVSLVGLARLFRSLALAPPGSPERRVADAIQAHPEYTSGTTRDEAQLIRGVPGLFAKAGAEAVLAAALDDGRAVAVKIDDGGARARMPVLVAALRRLGVGAPVLDALADAPVLGGGHPVGTLRPALDRSA</sequence>
<keyword evidence="2" id="KW-1185">Reference proteome</keyword>
<dbReference type="OrthoDB" id="9780674at2"/>
<dbReference type="PANTHER" id="PTHR42110">
    <property type="entry name" value="L-ASPARAGINASE, PUTATIVE (AFU_ORTHOLOGUE AFUA_3G11890)-RELATED"/>
    <property type="match status" value="1"/>
</dbReference>
<dbReference type="AlphaFoldDB" id="A0A1H5P7T4"/>